<feature type="transmembrane region" description="Helical" evidence="1">
    <location>
        <begin position="43"/>
        <end position="65"/>
    </location>
</feature>
<organism evidence="2">
    <name type="scientific">uncultured Desulfobacterium sp</name>
    <dbReference type="NCBI Taxonomy" id="201089"/>
    <lineage>
        <taxon>Bacteria</taxon>
        <taxon>Pseudomonadati</taxon>
        <taxon>Thermodesulfobacteriota</taxon>
        <taxon>Desulfobacteria</taxon>
        <taxon>Desulfobacterales</taxon>
        <taxon>Desulfobacteriaceae</taxon>
        <taxon>Desulfobacterium</taxon>
        <taxon>environmental samples</taxon>
    </lineage>
</organism>
<sequence length="278" mass="31079">MKYFYGKFMSLFPLGIGIAIVFLGMESPPVIKLSPDLEVSREVFIGIGGAFIGLAFFMVILARYVELAVIRLINIILPESLRIDLEPPAPEEPQIQESLPEERMILKEGRSFEMDSNYVLTSHFFTIKQGLLVGVPCLMLATGYLLGGLMVEQFPDLGILPFVLFPVGIAFCSKRTDIQIDAHAGLLTERRKIIAMSQVRDRRLDKFDRVIVKKRLWFGLSSPVQSYGPSNTGFGVIYLVQLGGTGLKTINFYRKHEDARELALALADATRLPLLEIP</sequence>
<dbReference type="AlphaFoldDB" id="A0A445N2R6"/>
<keyword evidence="1" id="KW-1133">Transmembrane helix</keyword>
<keyword evidence="1" id="KW-0812">Transmembrane</keyword>
<reference evidence="2" key="1">
    <citation type="submission" date="2018-01" db="EMBL/GenBank/DDBJ databases">
        <authorList>
            <person name="Regsiter A."/>
            <person name="William W."/>
        </authorList>
    </citation>
    <scope>NUCLEOTIDE SEQUENCE</scope>
    <source>
        <strain evidence="2">TRIP AH-1</strain>
    </source>
</reference>
<keyword evidence="1" id="KW-0472">Membrane</keyword>
<dbReference type="EMBL" id="OJIN01000223">
    <property type="protein sequence ID" value="SPD75966.1"/>
    <property type="molecule type" value="Genomic_DNA"/>
</dbReference>
<feature type="transmembrane region" description="Helical" evidence="1">
    <location>
        <begin position="131"/>
        <end position="151"/>
    </location>
</feature>
<feature type="transmembrane region" description="Helical" evidence="1">
    <location>
        <begin position="12"/>
        <end position="31"/>
    </location>
</feature>
<protein>
    <submittedName>
        <fullName evidence="2">Uncharacterized protein</fullName>
    </submittedName>
</protein>
<accession>A0A445N2R6</accession>
<evidence type="ECO:0000256" key="1">
    <source>
        <dbReference type="SAM" id="Phobius"/>
    </source>
</evidence>
<proteinExistence type="predicted"/>
<gene>
    <name evidence="2" type="ORF">PITCH_A780096</name>
</gene>
<evidence type="ECO:0000313" key="2">
    <source>
        <dbReference type="EMBL" id="SPD75966.1"/>
    </source>
</evidence>
<name>A0A445N2R6_9BACT</name>